<keyword evidence="2" id="KW-0812">Transmembrane</keyword>
<feature type="region of interest" description="Disordered" evidence="1">
    <location>
        <begin position="58"/>
        <end position="78"/>
    </location>
</feature>
<reference evidence="4" key="1">
    <citation type="submission" date="2020-07" db="EMBL/GenBank/DDBJ databases">
        <title>Huge and variable diversity of episymbiotic CPR bacteria and DPANN archaea in groundwater ecosystems.</title>
        <authorList>
            <person name="He C.Y."/>
            <person name="Keren R."/>
            <person name="Whittaker M."/>
            <person name="Farag I.F."/>
            <person name="Doudna J."/>
            <person name="Cate J.H.D."/>
            <person name="Banfield J.F."/>
        </authorList>
    </citation>
    <scope>NUCLEOTIDE SEQUENCE</scope>
    <source>
        <strain evidence="4">NC_groundwater_193_Ag_S-0.1um_51_7</strain>
    </source>
</reference>
<accession>A0A931SC46</accession>
<feature type="domain" description="Helix-turn-helix" evidence="3">
    <location>
        <begin position="7"/>
        <end position="54"/>
    </location>
</feature>
<evidence type="ECO:0000313" key="4">
    <source>
        <dbReference type="EMBL" id="MBI2097191.1"/>
    </source>
</evidence>
<evidence type="ECO:0000256" key="2">
    <source>
        <dbReference type="SAM" id="Phobius"/>
    </source>
</evidence>
<protein>
    <submittedName>
        <fullName evidence="4">Helix-turn-helix domain-containing protein</fullName>
    </submittedName>
</protein>
<gene>
    <name evidence="4" type="ORF">HYT40_03555</name>
</gene>
<evidence type="ECO:0000313" key="5">
    <source>
        <dbReference type="Proteomes" id="UP000724148"/>
    </source>
</evidence>
<evidence type="ECO:0000259" key="3">
    <source>
        <dbReference type="Pfam" id="PF12728"/>
    </source>
</evidence>
<name>A0A931SC46_9BACT</name>
<feature type="non-terminal residue" evidence="4">
    <location>
        <position position="722"/>
    </location>
</feature>
<dbReference type="InterPro" id="IPR041657">
    <property type="entry name" value="HTH_17"/>
</dbReference>
<dbReference type="AlphaFoldDB" id="A0A931SC46"/>
<feature type="transmembrane region" description="Helical" evidence="2">
    <location>
        <begin position="140"/>
        <end position="157"/>
    </location>
</feature>
<evidence type="ECO:0000256" key="1">
    <source>
        <dbReference type="SAM" id="MobiDB-lite"/>
    </source>
</evidence>
<dbReference type="Pfam" id="PF12728">
    <property type="entry name" value="HTH_17"/>
    <property type="match status" value="1"/>
</dbReference>
<dbReference type="Proteomes" id="UP000724148">
    <property type="component" value="Unassembled WGS sequence"/>
</dbReference>
<comment type="caution">
    <text evidence="4">The sequence shown here is derived from an EMBL/GenBank/DDBJ whole genome shotgun (WGS) entry which is preliminary data.</text>
</comment>
<sequence>MEHRLISLREAAKHSGVDQNYLRVLINRNVLRAKKIGRDWFVTEDNLDDYLRNHARNGKRTSRQLSETDKLPPADQSNRLLVSQRRKKSILGEPYSHNKKENLLYFLNDKNDKKLDLGQQKRYDKHNFFSKIRYVSFKKHALLVVFIAAIGTLFFWGQSGGFLNLGRQLVRTTYYPIRSQIYTSDPALAAASNFWNKLLGAQKVLFRNLGNDIYHFDDIFNNLAVRFEDDNVIKTIEFLNELGGKLAQQPPPSLISGLFSSFQPLFSRLFIGTGLRETVVPATGDIEIFVERQEAKPEVAKGLPVITQQVKQIVERVETFVPGDLSRLRFELTNSFQIEANKLRAELAVLQGSLTTTSRIADSSLHIVTLSQRIDNLNDLTITNGLTVSSGSITVSNGGITANSATFQNLTVTGSCTGCSSGGGSQTPWTSEISGGGFNLVNAGSLTFTNFAATSTSATSTISTGGLAIGTSQFIVQQTSGNIGVGTTSPSQLFSVAGSGYFTTGLGVGAATTSDGNLLVSNYAQINGTASTSNLTVSLLNAANCDVKASVTGVFSCGTDATGGGGLNPPLYLSSAARFGIGTSTPGALFSITATSSTLADRTILYGLDNFVFASSSTSTIPIAVNAFSFATSTTVVPLFSLDTLNSRIGILNTAPGATLSVNGTASTSLLTVSGLGNTATRCLNLTNQGVVGVAATDCISAITNDTNVTGSISASTLTLGW</sequence>
<dbReference type="EMBL" id="JACOZA010000085">
    <property type="protein sequence ID" value="MBI2097191.1"/>
    <property type="molecule type" value="Genomic_DNA"/>
</dbReference>
<keyword evidence="2" id="KW-1133">Transmembrane helix</keyword>
<keyword evidence="2" id="KW-0472">Membrane</keyword>
<proteinExistence type="predicted"/>
<organism evidence="4 5">
    <name type="scientific">Candidatus Sungiibacteriota bacterium</name>
    <dbReference type="NCBI Taxonomy" id="2750080"/>
    <lineage>
        <taxon>Bacteria</taxon>
        <taxon>Candidatus Sungiibacteriota</taxon>
    </lineage>
</organism>